<dbReference type="Proteomes" id="UP000190744">
    <property type="component" value="Unassembled WGS sequence"/>
</dbReference>
<evidence type="ECO:0000256" key="3">
    <source>
        <dbReference type="ARBA" id="ARBA00022679"/>
    </source>
</evidence>
<dbReference type="InterPro" id="IPR032821">
    <property type="entry name" value="PKS_assoc"/>
</dbReference>
<evidence type="ECO:0000256" key="2">
    <source>
        <dbReference type="ARBA" id="ARBA00022553"/>
    </source>
</evidence>
<dbReference type="GO" id="GO:1901336">
    <property type="term" value="P:lactone biosynthetic process"/>
    <property type="evidence" value="ECO:0007669"/>
    <property type="project" value="UniProtKB-ARBA"/>
</dbReference>
<dbReference type="InterPro" id="IPR014043">
    <property type="entry name" value="Acyl_transferase_dom"/>
</dbReference>
<dbReference type="GO" id="GO:0004312">
    <property type="term" value="F:fatty acid synthase activity"/>
    <property type="evidence" value="ECO:0007669"/>
    <property type="project" value="TreeGrafter"/>
</dbReference>
<dbReference type="Gene3D" id="3.40.47.10">
    <property type="match status" value="1"/>
</dbReference>
<dbReference type="InterPro" id="IPR016036">
    <property type="entry name" value="Malonyl_transacylase_ACP-bd"/>
</dbReference>
<feature type="active site" description="Proton donor; for dehydratase activity" evidence="5">
    <location>
        <position position="1143"/>
    </location>
</feature>
<evidence type="ECO:0000313" key="10">
    <source>
        <dbReference type="Proteomes" id="UP000190744"/>
    </source>
</evidence>
<dbReference type="GO" id="GO:0031177">
    <property type="term" value="F:phosphopantetheine binding"/>
    <property type="evidence" value="ECO:0007669"/>
    <property type="project" value="InterPro"/>
</dbReference>
<evidence type="ECO:0000256" key="1">
    <source>
        <dbReference type="ARBA" id="ARBA00022450"/>
    </source>
</evidence>
<dbReference type="Pfam" id="PF08659">
    <property type="entry name" value="KR"/>
    <property type="match status" value="1"/>
</dbReference>
<dbReference type="InterPro" id="IPR013154">
    <property type="entry name" value="ADH-like_N"/>
</dbReference>
<dbReference type="Pfam" id="PF02801">
    <property type="entry name" value="Ketoacyl-synt_C"/>
    <property type="match status" value="1"/>
</dbReference>
<dbReference type="InterPro" id="IPR036291">
    <property type="entry name" value="NAD(P)-bd_dom_sf"/>
</dbReference>
<gene>
    <name evidence="9" type="ORF">PEBR_42652</name>
</gene>
<dbReference type="CDD" id="cd05195">
    <property type="entry name" value="enoyl_red"/>
    <property type="match status" value="1"/>
</dbReference>
<reference evidence="10" key="1">
    <citation type="submission" date="2015-09" db="EMBL/GenBank/DDBJ databases">
        <authorList>
            <person name="Fill T.P."/>
            <person name="Baretta J.F."/>
            <person name="de Almeida L.G."/>
            <person name="Rocha M."/>
            <person name="de Souza D.H."/>
            <person name="Malavazi I."/>
            <person name="Cerdeira L.T."/>
            <person name="Hong H."/>
            <person name="Samborskyy M."/>
            <person name="de Vasconcelos A.T."/>
            <person name="Leadlay P."/>
            <person name="Rodrigues-Filho E."/>
        </authorList>
    </citation>
    <scope>NUCLEOTIDE SEQUENCE [LARGE SCALE GENOMIC DNA]</scope>
    <source>
        <strain evidence="10">LaBioMMi 136</strain>
    </source>
</reference>
<dbReference type="InterPro" id="IPR014031">
    <property type="entry name" value="Ketoacyl_synth_C"/>
</dbReference>
<dbReference type="InterPro" id="IPR049551">
    <property type="entry name" value="PKS_DH_C"/>
</dbReference>
<dbReference type="Pfam" id="PF14765">
    <property type="entry name" value="PS-DH"/>
    <property type="match status" value="1"/>
</dbReference>
<dbReference type="GO" id="GO:0030639">
    <property type="term" value="P:polyketide biosynthetic process"/>
    <property type="evidence" value="ECO:0007669"/>
    <property type="project" value="UniProtKB-ARBA"/>
</dbReference>
<dbReference type="Gene3D" id="3.90.180.10">
    <property type="entry name" value="Medium-chain alcohol dehydrogenases, catalytic domain"/>
    <property type="match status" value="1"/>
</dbReference>
<dbReference type="InterPro" id="IPR020843">
    <property type="entry name" value="ER"/>
</dbReference>
<evidence type="ECO:0000313" key="9">
    <source>
        <dbReference type="EMBL" id="OOQ81522.1"/>
    </source>
</evidence>
<dbReference type="Gene3D" id="3.40.50.720">
    <property type="entry name" value="NAD(P)-binding Rossmann-like Domain"/>
    <property type="match status" value="3"/>
</dbReference>
<dbReference type="Pfam" id="PF21089">
    <property type="entry name" value="PKS_DH_N"/>
    <property type="match status" value="1"/>
</dbReference>
<dbReference type="InterPro" id="IPR020806">
    <property type="entry name" value="PKS_PP-bd"/>
</dbReference>
<dbReference type="GO" id="GO:0006633">
    <property type="term" value="P:fatty acid biosynthetic process"/>
    <property type="evidence" value="ECO:0007669"/>
    <property type="project" value="TreeGrafter"/>
</dbReference>
<dbReference type="Pfam" id="PF13602">
    <property type="entry name" value="ADH_zinc_N_2"/>
    <property type="match status" value="1"/>
</dbReference>
<dbReference type="CDD" id="cd00833">
    <property type="entry name" value="PKS"/>
    <property type="match status" value="1"/>
</dbReference>
<dbReference type="SUPFAM" id="SSF50129">
    <property type="entry name" value="GroES-like"/>
    <property type="match status" value="1"/>
</dbReference>
<dbReference type="InterPro" id="IPR020841">
    <property type="entry name" value="PKS_Beta-ketoAc_synthase_dom"/>
</dbReference>
<dbReference type="SUPFAM" id="SSF55048">
    <property type="entry name" value="Probable ACP-binding domain of malonyl-CoA ACP transacylase"/>
    <property type="match status" value="1"/>
</dbReference>
<dbReference type="PROSITE" id="PS50075">
    <property type="entry name" value="CARRIER"/>
    <property type="match status" value="1"/>
</dbReference>
<feature type="region of interest" description="C-terminal hotdog fold" evidence="5">
    <location>
        <begin position="1080"/>
        <end position="1238"/>
    </location>
</feature>
<accession>A0A1S9R7P4</accession>
<dbReference type="GO" id="GO:0008270">
    <property type="term" value="F:zinc ion binding"/>
    <property type="evidence" value="ECO:0007669"/>
    <property type="project" value="InterPro"/>
</dbReference>
<feature type="region of interest" description="N-terminal hotdog fold" evidence="5">
    <location>
        <begin position="933"/>
        <end position="1068"/>
    </location>
</feature>
<dbReference type="InterPro" id="IPR001227">
    <property type="entry name" value="Ac_transferase_dom_sf"/>
</dbReference>
<dbReference type="InterPro" id="IPR014030">
    <property type="entry name" value="Ketoacyl_synth_N"/>
</dbReference>
<dbReference type="SUPFAM" id="SSF51735">
    <property type="entry name" value="NAD(P)-binding Rossmann-fold domains"/>
    <property type="match status" value="2"/>
</dbReference>
<dbReference type="InterPro" id="IPR049552">
    <property type="entry name" value="PKS_DH_N"/>
</dbReference>
<dbReference type="Pfam" id="PF23114">
    <property type="entry name" value="NAD-bd_HRPKS_sdrA"/>
    <property type="match status" value="1"/>
</dbReference>
<dbReference type="SUPFAM" id="SSF53901">
    <property type="entry name" value="Thiolase-like"/>
    <property type="match status" value="1"/>
</dbReference>
<dbReference type="SMART" id="SM00827">
    <property type="entry name" value="PKS_AT"/>
    <property type="match status" value="1"/>
</dbReference>
<evidence type="ECO:0000256" key="5">
    <source>
        <dbReference type="PROSITE-ProRule" id="PRU01363"/>
    </source>
</evidence>
<dbReference type="SMART" id="SM00822">
    <property type="entry name" value="PKS_KR"/>
    <property type="match status" value="1"/>
</dbReference>
<organism evidence="9 10">
    <name type="scientific">Penicillium brasilianum</name>
    <dbReference type="NCBI Taxonomy" id="104259"/>
    <lineage>
        <taxon>Eukaryota</taxon>
        <taxon>Fungi</taxon>
        <taxon>Dikarya</taxon>
        <taxon>Ascomycota</taxon>
        <taxon>Pezizomycotina</taxon>
        <taxon>Eurotiomycetes</taxon>
        <taxon>Eurotiomycetidae</taxon>
        <taxon>Eurotiales</taxon>
        <taxon>Aspergillaceae</taxon>
        <taxon>Penicillium</taxon>
    </lineage>
</organism>
<dbReference type="PROSITE" id="PS52019">
    <property type="entry name" value="PKS_MFAS_DH"/>
    <property type="match status" value="1"/>
</dbReference>
<dbReference type="Pfam" id="PF00550">
    <property type="entry name" value="PP-binding"/>
    <property type="match status" value="1"/>
</dbReference>
<dbReference type="InterPro" id="IPR020807">
    <property type="entry name" value="PKS_DH"/>
</dbReference>
<evidence type="ECO:0000259" key="7">
    <source>
        <dbReference type="PROSITE" id="PS52004"/>
    </source>
</evidence>
<dbReference type="EMBL" id="LJBN01000247">
    <property type="protein sequence ID" value="OOQ81522.1"/>
    <property type="molecule type" value="Genomic_DNA"/>
</dbReference>
<dbReference type="SMART" id="SM00825">
    <property type="entry name" value="PKS_KS"/>
    <property type="match status" value="1"/>
</dbReference>
<dbReference type="Pfam" id="PF00109">
    <property type="entry name" value="ketoacyl-synt"/>
    <property type="match status" value="1"/>
</dbReference>
<evidence type="ECO:0000256" key="4">
    <source>
        <dbReference type="ARBA" id="ARBA00023268"/>
    </source>
</evidence>
<dbReference type="InterPro" id="IPR050091">
    <property type="entry name" value="PKS_NRPS_Biosynth_Enz"/>
</dbReference>
<dbReference type="SUPFAM" id="SSF47336">
    <property type="entry name" value="ACP-like"/>
    <property type="match status" value="1"/>
</dbReference>
<dbReference type="PANTHER" id="PTHR43775">
    <property type="entry name" value="FATTY ACID SYNTHASE"/>
    <property type="match status" value="1"/>
</dbReference>
<dbReference type="InterPro" id="IPR049900">
    <property type="entry name" value="PKS_mFAS_DH"/>
</dbReference>
<feature type="domain" description="Ketosynthase family 3 (KS3)" evidence="7">
    <location>
        <begin position="10"/>
        <end position="437"/>
    </location>
</feature>
<dbReference type="InterPro" id="IPR013968">
    <property type="entry name" value="PKS_KR"/>
</dbReference>
<dbReference type="FunFam" id="3.40.50.720:FF:000209">
    <property type="entry name" value="Polyketide synthase Pks12"/>
    <property type="match status" value="1"/>
</dbReference>
<keyword evidence="3" id="KW-0808">Transferase</keyword>
<feature type="active site" description="Proton acceptor; for dehydratase activity" evidence="5">
    <location>
        <position position="965"/>
    </location>
</feature>
<dbReference type="SUPFAM" id="SSF52151">
    <property type="entry name" value="FabD/lysophospholipase-like"/>
    <property type="match status" value="1"/>
</dbReference>
<dbReference type="Pfam" id="PF00698">
    <property type="entry name" value="Acyl_transf_1"/>
    <property type="match status" value="1"/>
</dbReference>
<name>A0A1S9R7P4_PENBI</name>
<dbReference type="PANTHER" id="PTHR43775:SF18">
    <property type="entry name" value="ENZYME, PUTATIVE (JCVI)-RELATED"/>
    <property type="match status" value="1"/>
</dbReference>
<keyword evidence="4" id="KW-0511">Multifunctional enzyme</keyword>
<feature type="domain" description="Carrier" evidence="6">
    <location>
        <begin position="2286"/>
        <end position="2371"/>
    </location>
</feature>
<dbReference type="InterPro" id="IPR056501">
    <property type="entry name" value="NAD-bd_HRPKS_sdrA"/>
</dbReference>
<evidence type="ECO:0000259" key="6">
    <source>
        <dbReference type="PROSITE" id="PS50075"/>
    </source>
</evidence>
<feature type="domain" description="PKS/mFAS DH" evidence="8">
    <location>
        <begin position="933"/>
        <end position="1238"/>
    </location>
</feature>
<sequence>MGSIEPSKGSEPIAVIGMSCRLPGGNDTPTALWKFLQDGRVASNKIPMSRFDAENHFQGSGRRQPMKSPGAMCLDAEEIYEFDAGFFGISRAEAISMDPQQRHLLEVVYESLENAGIPIDAASGSSTGCFVASFTVDYEDMQKREPEHRPPSVITGIGRAILSNRISHCFNLKGPSMSIDTGCSGSLVAVDAACRYISSGDINMAIVAAANLFLSPEHLMNEGSMGFIHSPTGLCHTFDEKADGYVKAEGINCIILKRLGDALRDCDPIRAVIRGWSTNSDGNTLGISTPDAKSQAACIKSAYKCAGIENLGATSYIECHGTGTPAGDATELNGLSLAFKGVLQGNAPLQIGSIKSNIGHSEPAAGLSGLIKAILCLENGTIPGNPTLLTPHPDLDFEKLRMLPSRMARPWPSVPVRRAGVNSFGYGGSNSHVIVDEATPHLNHFTGTSHVSSYSSIIDIFADDDTGPTTRPYIIPLSGFNQSSLEGNCQRLVRHLAHMEVQIKVEDLAYTLAARRTHFPFRAYAVMSNPKLNMESFALGKTSLQSPKIAFVFTGQGAQWPGKLGSDLIRMFPLAEKILRQLDLVLQSVENPPSWSLFEKFIEPQDQKMPDVPALSQPLLTAIQIILVCLLESWGVSPRSVIGHSAGEVASAYAAGFLTQEEAIKLAFYRGYSTQTCQNNADDQYGMLAVGLGPDDVQEYLKDSENEVQIACFNSPSSITLSGTMDALVNLKQQLEDDKRFCRLLNINKAYHSRFIQPTAEMFANFVQRDSPAAKTGNHDVKMFSTVSGHRLDTILHDTHWKNNMMLPVQFTQSCSDMLLDGDAPTVLIELGPSNALKGPVAQIQTDLFGDKHCAQYFPAFVKSGNPVEGIFDLAGSLYLTGAPIALDKFNGSTTTKPRHIVDLPNYSWDYSTKYWHENQSSKDWRMRLFPHHELLGTKILGSSWDRPSWKRTFRLRDVGWMTDHQLAGTVLFPGAGYVAMAVEAIRQMMTALGTYKLNGEDYEARVKLRNISFKKALPMIETQELQHLLTLQPRNGDGWYEFQISSFQESSWIEHCSGQITRCHAPAEFSSESDMRPLEHIISQSRCYESFADTGYHYGPTFQKIEAVELLGCSLEARSLVSLDGPKDASHSSYLIHPCALDGCLQTIIAASWEGDITSLTQPAVILSIDSLEITEGAFNQGGEALCLSTKQYSGRGRPDLLKSYTGSVLAYHKDDNRLALRVEGVRQAAILGKDQRTNSKYHKISWKPDIALTNNGLTLSSPTAAGNIQELIDMVIHKCSPSKIAEVHFGQSEEPSVWLSDNLVSPREDYKSCSIFSSDVSQLEGARESLGTRQGVQMAVFDVDAPEFDIAEELDFIFVGVNEPTKRDRVQLALDKLSSHLSGKGYLLLIEHEQVSKDSPVSFEEIKVSDDSESGIINETMCRELSNSGFKFHEIWNPDNAKFRAVIYAANHQSNGIQNAKHVHIAHFSSSALIPEKLRGLLEEAGYTVVEHQLPFDKIPQGHQILVLDELQLPVLRNPSHEQWEGLKSLTKSDSKLLWVTQESQRKVCQPDIALVHGLFRTIRAENPQCTLTTLDLESSAMKSLLTIAPILHYLDRPSSTSQLESEFVERGGVIHISRIIPHETEFQRHQEDSKSLRCFGDTERDFGLQCGSLGALESLEFVERASPHMAIKDGHVEVDMMAVGMNFKDVAIVMGVVDENEHTLGSEGAGVVTRVGADVQDFHIGDRVMLIYSGCLGNRIQVPQGRVQRIPNSISFEDAATMPVCFSTAIYSMLTVGNLRSGQTVLIHSAAGGLGLSCIQIARYIGAEIFATVGTEEKIDFLVEKQGIPRDHIFSSRDTQFASAIMKKTNGLGVDLILNTLVGDLLHESWRICADGGTFVELGKRDIRERKSISMEPFDRNCSFRAVDLSYKQISSELMKGILKRIHDLVIEGHIKPLNPVTPFPFSDVQGAFRHLAKASHIGKVILSCFHGQSKCRDSHCMVSVRSAEPKVQLRPDASYLVVGGLKGICGRFAFYMAKAGARHLVIMSRSGCDDSRSQSVLARLKHMGCEVVVIRGDVCQLGDVERAITAGPKPVAGIIHGAMVPIGNIFESTSAADFAATIAPKVTGSWNLHTAALNRALELDFFTMLSSLSAVLGLKGNASYAAGNHFQDAFAAYRQSLGLAANAIDLSLVEDLGYMTESTSVKQQVAGEGKLVFFKERDLDRIIQDSILEQTARHGDAIPQLITGLNSPMPVTGDGSIHHQDPRFSTIVTRDTVKVSGPDSGSDGYDNLTEKLIAALKKNDEVKRDVIVSAALNVFNLKLMQVLQTGEEPLEPARSLASYGLDSLSAMQFRNWVQVTFGVEISTVDITSAPSLHGLTQNFVDRVRK</sequence>
<dbReference type="InterPro" id="IPR042104">
    <property type="entry name" value="PKS_dehydratase_sf"/>
</dbReference>
<protein>
    <submittedName>
        <fullName evidence="9">Polyketide synthase</fullName>
    </submittedName>
</protein>
<keyword evidence="2" id="KW-0597">Phosphoprotein</keyword>
<dbReference type="Gene3D" id="3.40.366.10">
    <property type="entry name" value="Malonyl-Coenzyme A Acyl Carrier Protein, domain 2"/>
    <property type="match status" value="1"/>
</dbReference>
<dbReference type="InterPro" id="IPR016035">
    <property type="entry name" value="Acyl_Trfase/lysoPLipase"/>
</dbReference>
<dbReference type="SMART" id="SM00829">
    <property type="entry name" value="PKS_ER"/>
    <property type="match status" value="1"/>
</dbReference>
<dbReference type="Pfam" id="PF16197">
    <property type="entry name" value="KAsynt_C_assoc"/>
    <property type="match status" value="1"/>
</dbReference>
<dbReference type="PROSITE" id="PS01162">
    <property type="entry name" value="QOR_ZETA_CRYSTAL"/>
    <property type="match status" value="1"/>
</dbReference>
<dbReference type="Gene3D" id="3.10.129.110">
    <property type="entry name" value="Polyketide synthase dehydratase"/>
    <property type="match status" value="1"/>
</dbReference>
<dbReference type="InterPro" id="IPR016039">
    <property type="entry name" value="Thiolase-like"/>
</dbReference>
<dbReference type="Gene3D" id="1.10.1200.10">
    <property type="entry name" value="ACP-like"/>
    <property type="match status" value="1"/>
</dbReference>
<dbReference type="Gene3D" id="3.30.70.3290">
    <property type="match status" value="1"/>
</dbReference>
<dbReference type="InterPro" id="IPR002364">
    <property type="entry name" value="Quin_OxRdtase/zeta-crystal_CS"/>
</dbReference>
<proteinExistence type="predicted"/>
<dbReference type="InterPro" id="IPR011032">
    <property type="entry name" value="GroES-like_sf"/>
</dbReference>
<comment type="caution">
    <text evidence="9">The sequence shown here is derived from an EMBL/GenBank/DDBJ whole genome shotgun (WGS) entry which is preliminary data.</text>
</comment>
<dbReference type="SMART" id="SM00823">
    <property type="entry name" value="PKS_PP"/>
    <property type="match status" value="1"/>
</dbReference>
<keyword evidence="1" id="KW-0596">Phosphopantetheine</keyword>
<dbReference type="InterPro" id="IPR057326">
    <property type="entry name" value="KR_dom"/>
</dbReference>
<dbReference type="Pfam" id="PF08240">
    <property type="entry name" value="ADH_N"/>
    <property type="match status" value="1"/>
</dbReference>
<dbReference type="GO" id="GO:0016491">
    <property type="term" value="F:oxidoreductase activity"/>
    <property type="evidence" value="ECO:0007669"/>
    <property type="project" value="InterPro"/>
</dbReference>
<dbReference type="PROSITE" id="PS52004">
    <property type="entry name" value="KS3_2"/>
    <property type="match status" value="1"/>
</dbReference>
<dbReference type="SMART" id="SM00826">
    <property type="entry name" value="PKS_DH"/>
    <property type="match status" value="1"/>
</dbReference>
<dbReference type="InterPro" id="IPR036736">
    <property type="entry name" value="ACP-like_sf"/>
</dbReference>
<dbReference type="InterPro" id="IPR009081">
    <property type="entry name" value="PP-bd_ACP"/>
</dbReference>
<evidence type="ECO:0000259" key="8">
    <source>
        <dbReference type="PROSITE" id="PS52019"/>
    </source>
</evidence>